<feature type="active site" evidence="16">
    <location>
        <position position="169"/>
    </location>
</feature>
<evidence type="ECO:0000313" key="19">
    <source>
        <dbReference type="Proteomes" id="UP000000940"/>
    </source>
</evidence>
<dbReference type="NCBIfam" id="TIGR00179">
    <property type="entry name" value="murB"/>
    <property type="match status" value="1"/>
</dbReference>
<dbReference type="GO" id="GO:0051301">
    <property type="term" value="P:cell division"/>
    <property type="evidence" value="ECO:0007669"/>
    <property type="project" value="UniProtKB-KW"/>
</dbReference>
<keyword evidence="10 16" id="KW-0133">Cell shape</keyword>
<keyword evidence="6 16" id="KW-0132">Cell division</keyword>
<dbReference type="InterPro" id="IPR016169">
    <property type="entry name" value="FAD-bd_PCMH_sub2"/>
</dbReference>
<keyword evidence="12 16" id="KW-0560">Oxidoreductase</keyword>
<dbReference type="Pfam" id="PF02873">
    <property type="entry name" value="MurB_C"/>
    <property type="match status" value="1"/>
</dbReference>
<dbReference type="InterPro" id="IPR016167">
    <property type="entry name" value="FAD-bd_PCMH_sub1"/>
</dbReference>
<comment type="cofactor">
    <cofactor evidence="1 16">
        <name>FAD</name>
        <dbReference type="ChEBI" id="CHEBI:57692"/>
    </cofactor>
</comment>
<feature type="active site" evidence="16">
    <location>
        <position position="290"/>
    </location>
</feature>
<dbReference type="HAMAP" id="MF_00037">
    <property type="entry name" value="MurB"/>
    <property type="match status" value="1"/>
</dbReference>
<keyword evidence="9 16" id="KW-0521">NADP</keyword>
<sequence>MDKLFESLYKTGCDVRMFEKLSCHTSIKIGGRVKYLVLPNDVFSLERAINVLGDVPFQMMGLGTNLLVQDDDLDIAVVKTERLNQIEIKGEKVLVESGTPLKRLCLFLMEAELGGLEFAYGIPGSVGGAIYMNAGAYGGEIGEFVEAVEVLRDGKRTWLSKNEIFFGYRDSTFKREKSIITRVMMSFKREKKEVIKAKMDDYIKRRLEKQPLDLPSAGSVFKRPREDFYVGKAIESLGLKGYRIGGAQISEKHAGFIVNAGNATFDDVMKLIEFVRKKVKEKYGVELETEVEIWWNGRRW</sequence>
<comment type="subcellular location">
    <subcellularLocation>
        <location evidence="3 16">Cytoplasm</location>
    </subcellularLocation>
</comment>
<gene>
    <name evidence="16" type="primary">murB</name>
    <name evidence="18" type="ordered locus">Tnap_1092</name>
</gene>
<dbReference type="KEGG" id="tnp:Tnap_1092"/>
<evidence type="ECO:0000256" key="7">
    <source>
        <dbReference type="ARBA" id="ARBA00022630"/>
    </source>
</evidence>
<reference evidence="18 19" key="1">
    <citation type="submission" date="2009-12" db="EMBL/GenBank/DDBJ databases">
        <title>Complete sequence of Thermotoga petrophila RKU-1.</title>
        <authorList>
            <consortium name="US DOE Joint Genome Institute"/>
            <person name="Lucas S."/>
            <person name="Copeland A."/>
            <person name="Lapidus A."/>
            <person name="Glavina del Rio T."/>
            <person name="Dalin E."/>
            <person name="Tice H."/>
            <person name="Bruce D."/>
            <person name="Goodwin L."/>
            <person name="Pitluck S."/>
            <person name="Munk A.C."/>
            <person name="Brettin T."/>
            <person name="Detter J.C."/>
            <person name="Han C."/>
            <person name="Tapia R."/>
            <person name="Larimer F."/>
            <person name="Land M."/>
            <person name="Hauser L."/>
            <person name="Kyrpides N."/>
            <person name="Mikhailova N."/>
            <person name="Nelson K.E."/>
            <person name="Gogarten J.P."/>
            <person name="Noll K.M."/>
        </authorList>
    </citation>
    <scope>NUCLEOTIDE SEQUENCE [LARGE SCALE GENOMIC DNA]</scope>
    <source>
        <strain evidence="19">ATCC BAA-489 / DSM 13996 / JCM 10882 / RKU-10</strain>
    </source>
</reference>
<dbReference type="Gene3D" id="3.90.78.10">
    <property type="entry name" value="UDP-N-acetylenolpyruvoylglucosamine reductase, C-terminal domain"/>
    <property type="match status" value="1"/>
</dbReference>
<dbReference type="Pfam" id="PF01565">
    <property type="entry name" value="FAD_binding_4"/>
    <property type="match status" value="1"/>
</dbReference>
<dbReference type="Gene3D" id="3.30.465.10">
    <property type="match status" value="1"/>
</dbReference>
<evidence type="ECO:0000256" key="3">
    <source>
        <dbReference type="ARBA" id="ARBA00004496"/>
    </source>
</evidence>
<keyword evidence="8 16" id="KW-0274">FAD</keyword>
<keyword evidence="14 16" id="KW-0961">Cell wall biogenesis/degradation</keyword>
<dbReference type="InterPro" id="IPR003170">
    <property type="entry name" value="MurB"/>
</dbReference>
<evidence type="ECO:0000256" key="14">
    <source>
        <dbReference type="ARBA" id="ARBA00023316"/>
    </source>
</evidence>
<dbReference type="NCBIfam" id="NF010480">
    <property type="entry name" value="PRK13905.1"/>
    <property type="match status" value="1"/>
</dbReference>
<keyword evidence="7 16" id="KW-0285">Flavoprotein</keyword>
<dbReference type="PROSITE" id="PS51387">
    <property type="entry name" value="FAD_PCMH"/>
    <property type="match status" value="1"/>
</dbReference>
<dbReference type="InterPro" id="IPR006094">
    <property type="entry name" value="Oxid_FAD_bind_N"/>
</dbReference>
<organism evidence="18 19">
    <name type="scientific">Thermotoga petrophila (strain ATCC BAA-489 / DSM 13996 / JCM 10882 / RKU-10)</name>
    <name type="common">Thermotoga naphthophila</name>
    <dbReference type="NCBI Taxonomy" id="590168"/>
    <lineage>
        <taxon>Bacteria</taxon>
        <taxon>Thermotogati</taxon>
        <taxon>Thermotogota</taxon>
        <taxon>Thermotogae</taxon>
        <taxon>Thermotogales</taxon>
        <taxon>Thermotogaceae</taxon>
        <taxon>Thermotoga</taxon>
    </lineage>
</organism>
<proteinExistence type="inferred from homology"/>
<dbReference type="GO" id="GO:0008762">
    <property type="term" value="F:UDP-N-acetylmuramate dehydrogenase activity"/>
    <property type="evidence" value="ECO:0007669"/>
    <property type="project" value="UniProtKB-UniRule"/>
</dbReference>
<comment type="pathway">
    <text evidence="4 16">Cell wall biogenesis; peptidoglycan biosynthesis.</text>
</comment>
<protein>
    <recommendedName>
        <fullName evidence="16">UDP-N-acetylenolpyruvoylglucosamine reductase</fullName>
        <ecNumber evidence="16">1.3.1.98</ecNumber>
    </recommendedName>
    <alternativeName>
        <fullName evidence="16">UDP-N-acetylmuramate dehydrogenase</fullName>
    </alternativeName>
</protein>
<evidence type="ECO:0000256" key="6">
    <source>
        <dbReference type="ARBA" id="ARBA00022618"/>
    </source>
</evidence>
<dbReference type="Proteomes" id="UP000000940">
    <property type="component" value="Chromosome"/>
</dbReference>
<feature type="active site" description="Proton donor" evidence="16">
    <location>
        <position position="219"/>
    </location>
</feature>
<dbReference type="RefSeq" id="WP_011943564.1">
    <property type="nucleotide sequence ID" value="NC_013642.1"/>
</dbReference>
<dbReference type="SUPFAM" id="SSF56194">
    <property type="entry name" value="Uridine diphospho-N-Acetylenolpyruvylglucosamine reductase, MurB, C-terminal domain"/>
    <property type="match status" value="1"/>
</dbReference>
<dbReference type="EC" id="1.3.1.98" evidence="16"/>
<accession>D2C893</accession>
<keyword evidence="19" id="KW-1185">Reference proteome</keyword>
<evidence type="ECO:0000256" key="12">
    <source>
        <dbReference type="ARBA" id="ARBA00023002"/>
    </source>
</evidence>
<dbReference type="InterPro" id="IPR036635">
    <property type="entry name" value="MurB_C_sf"/>
</dbReference>
<dbReference type="UniPathway" id="UPA00219"/>
<keyword evidence="13 16" id="KW-0131">Cell cycle</keyword>
<dbReference type="Gene3D" id="3.30.43.10">
    <property type="entry name" value="Uridine Diphospho-n-acetylenolpyruvylglucosamine Reductase, domain 2"/>
    <property type="match status" value="1"/>
</dbReference>
<evidence type="ECO:0000256" key="5">
    <source>
        <dbReference type="ARBA" id="ARBA00022490"/>
    </source>
</evidence>
<evidence type="ECO:0000256" key="8">
    <source>
        <dbReference type="ARBA" id="ARBA00022827"/>
    </source>
</evidence>
<evidence type="ECO:0000313" key="18">
    <source>
        <dbReference type="EMBL" id="ADA67179.1"/>
    </source>
</evidence>
<dbReference type="PANTHER" id="PTHR21071">
    <property type="entry name" value="UDP-N-ACETYLENOLPYRUVOYLGLUCOSAMINE REDUCTASE"/>
    <property type="match status" value="1"/>
</dbReference>
<dbReference type="GO" id="GO:0005829">
    <property type="term" value="C:cytosol"/>
    <property type="evidence" value="ECO:0007669"/>
    <property type="project" value="TreeGrafter"/>
</dbReference>
<dbReference type="EMBL" id="CP001839">
    <property type="protein sequence ID" value="ADA67179.1"/>
    <property type="molecule type" value="Genomic_DNA"/>
</dbReference>
<evidence type="ECO:0000256" key="16">
    <source>
        <dbReference type="HAMAP-Rule" id="MF_00037"/>
    </source>
</evidence>
<evidence type="ECO:0000256" key="4">
    <source>
        <dbReference type="ARBA" id="ARBA00004752"/>
    </source>
</evidence>
<evidence type="ECO:0000256" key="10">
    <source>
        <dbReference type="ARBA" id="ARBA00022960"/>
    </source>
</evidence>
<evidence type="ECO:0000256" key="2">
    <source>
        <dbReference type="ARBA" id="ARBA00003921"/>
    </source>
</evidence>
<dbReference type="InterPro" id="IPR011601">
    <property type="entry name" value="MurB_C"/>
</dbReference>
<comment type="function">
    <text evidence="2 16">Cell wall formation.</text>
</comment>
<feature type="domain" description="FAD-binding PCMH-type" evidence="17">
    <location>
        <begin position="28"/>
        <end position="190"/>
    </location>
</feature>
<evidence type="ECO:0000259" key="17">
    <source>
        <dbReference type="PROSITE" id="PS51387"/>
    </source>
</evidence>
<keyword evidence="11 16" id="KW-0573">Peptidoglycan synthesis</keyword>
<evidence type="ECO:0000256" key="9">
    <source>
        <dbReference type="ARBA" id="ARBA00022857"/>
    </source>
</evidence>
<evidence type="ECO:0000256" key="13">
    <source>
        <dbReference type="ARBA" id="ARBA00023306"/>
    </source>
</evidence>
<evidence type="ECO:0000256" key="15">
    <source>
        <dbReference type="ARBA" id="ARBA00048914"/>
    </source>
</evidence>
<dbReference type="HOGENOM" id="CLU_035304_1_1_0"/>
<dbReference type="SUPFAM" id="SSF56176">
    <property type="entry name" value="FAD-binding/transporter-associated domain-like"/>
    <property type="match status" value="1"/>
</dbReference>
<evidence type="ECO:0000256" key="1">
    <source>
        <dbReference type="ARBA" id="ARBA00001974"/>
    </source>
</evidence>
<dbReference type="PANTHER" id="PTHR21071:SF4">
    <property type="entry name" value="UDP-N-ACETYLENOLPYRUVOYLGLUCOSAMINE REDUCTASE"/>
    <property type="match status" value="1"/>
</dbReference>
<dbReference type="GO" id="GO:0071949">
    <property type="term" value="F:FAD binding"/>
    <property type="evidence" value="ECO:0007669"/>
    <property type="project" value="InterPro"/>
</dbReference>
<dbReference type="InterPro" id="IPR036318">
    <property type="entry name" value="FAD-bd_PCMH-like_sf"/>
</dbReference>
<evidence type="ECO:0000256" key="11">
    <source>
        <dbReference type="ARBA" id="ARBA00022984"/>
    </source>
</evidence>
<dbReference type="AlphaFoldDB" id="D2C893"/>
<dbReference type="GO" id="GO:0008360">
    <property type="term" value="P:regulation of cell shape"/>
    <property type="evidence" value="ECO:0007669"/>
    <property type="project" value="UniProtKB-KW"/>
</dbReference>
<name>D2C893_THEP2</name>
<dbReference type="GO" id="GO:0071555">
    <property type="term" value="P:cell wall organization"/>
    <property type="evidence" value="ECO:0007669"/>
    <property type="project" value="UniProtKB-KW"/>
</dbReference>
<keyword evidence="5 16" id="KW-0963">Cytoplasm</keyword>
<dbReference type="InterPro" id="IPR016166">
    <property type="entry name" value="FAD-bd_PCMH"/>
</dbReference>
<comment type="catalytic activity">
    <reaction evidence="15 16">
        <text>UDP-N-acetyl-alpha-D-muramate + NADP(+) = UDP-N-acetyl-3-O-(1-carboxyvinyl)-alpha-D-glucosamine + NADPH + H(+)</text>
        <dbReference type="Rhea" id="RHEA:12248"/>
        <dbReference type="ChEBI" id="CHEBI:15378"/>
        <dbReference type="ChEBI" id="CHEBI:57783"/>
        <dbReference type="ChEBI" id="CHEBI:58349"/>
        <dbReference type="ChEBI" id="CHEBI:68483"/>
        <dbReference type="ChEBI" id="CHEBI:70757"/>
        <dbReference type="EC" id="1.3.1.98"/>
    </reaction>
</comment>
<dbReference type="GO" id="GO:0009252">
    <property type="term" value="P:peptidoglycan biosynthetic process"/>
    <property type="evidence" value="ECO:0007669"/>
    <property type="project" value="UniProtKB-UniRule"/>
</dbReference>
<comment type="similarity">
    <text evidence="16">Belongs to the MurB family.</text>
</comment>